<dbReference type="EC" id="2.7.7.7" evidence="1"/>
<keyword evidence="1 2" id="KW-0548">Nucleotidyltransferase</keyword>
<comment type="similarity">
    <text evidence="1">Belongs to the DNA polymerase type-B family.</text>
</comment>
<gene>
    <name evidence="2" type="primary">POL2_4</name>
    <name evidence="2" type="ORF">LTR16_008414</name>
</gene>
<keyword evidence="1 2" id="KW-0808">Transferase</keyword>
<comment type="caution">
    <text evidence="2">The sequence shown here is derived from an EMBL/GenBank/DDBJ whole genome shotgun (WGS) entry which is preliminary data.</text>
</comment>
<comment type="catalytic activity">
    <reaction evidence="1">
        <text>DNA(n) + a 2'-deoxyribonucleoside 5'-triphosphate = DNA(n+1) + diphosphate</text>
        <dbReference type="Rhea" id="RHEA:22508"/>
        <dbReference type="Rhea" id="RHEA-COMP:17339"/>
        <dbReference type="Rhea" id="RHEA-COMP:17340"/>
        <dbReference type="ChEBI" id="CHEBI:33019"/>
        <dbReference type="ChEBI" id="CHEBI:61560"/>
        <dbReference type="ChEBI" id="CHEBI:173112"/>
        <dbReference type="EC" id="2.7.7.7"/>
    </reaction>
</comment>
<organism evidence="2 3">
    <name type="scientific">Cryomyces antarcticus</name>
    <dbReference type="NCBI Taxonomy" id="329879"/>
    <lineage>
        <taxon>Eukaryota</taxon>
        <taxon>Fungi</taxon>
        <taxon>Dikarya</taxon>
        <taxon>Ascomycota</taxon>
        <taxon>Pezizomycotina</taxon>
        <taxon>Dothideomycetes</taxon>
        <taxon>Dothideomycetes incertae sedis</taxon>
        <taxon>Cryomyces</taxon>
    </lineage>
</organism>
<comment type="cofactor">
    <cofactor evidence="1">
        <name>[4Fe-4S] cluster</name>
        <dbReference type="ChEBI" id="CHEBI:49883"/>
    </cofactor>
</comment>
<reference evidence="2 3" key="1">
    <citation type="submission" date="2023-08" db="EMBL/GenBank/DDBJ databases">
        <title>Black Yeasts Isolated from many extreme environments.</title>
        <authorList>
            <person name="Coleine C."/>
            <person name="Stajich J.E."/>
            <person name="Selbmann L."/>
        </authorList>
    </citation>
    <scope>NUCLEOTIDE SEQUENCE [LARGE SCALE GENOMIC DNA]</scope>
    <source>
        <strain evidence="2 3">CCFEE 536</strain>
    </source>
</reference>
<feature type="non-terminal residue" evidence="2">
    <location>
        <position position="1"/>
    </location>
</feature>
<proteinExistence type="inferred from homology"/>
<keyword evidence="3" id="KW-1185">Reference proteome</keyword>
<keyword evidence="1" id="KW-0479">Metal-binding</keyword>
<evidence type="ECO:0000313" key="3">
    <source>
        <dbReference type="Proteomes" id="UP001357485"/>
    </source>
</evidence>
<protein>
    <recommendedName>
        <fullName evidence="1">DNA polymerase epsilon catalytic subunit</fullName>
        <ecNumber evidence="1">2.7.7.7</ecNumber>
    </recommendedName>
</protein>
<dbReference type="Proteomes" id="UP001357485">
    <property type="component" value="Unassembled WGS sequence"/>
</dbReference>
<evidence type="ECO:0000256" key="1">
    <source>
        <dbReference type="RuleBase" id="RU365029"/>
    </source>
</evidence>
<dbReference type="GO" id="GO:0003887">
    <property type="term" value="F:DNA-directed DNA polymerase activity"/>
    <property type="evidence" value="ECO:0007669"/>
    <property type="project" value="UniProtKB-EC"/>
</dbReference>
<dbReference type="EMBL" id="JAVRRA010026613">
    <property type="protein sequence ID" value="KAK5081077.1"/>
    <property type="molecule type" value="Genomic_DNA"/>
</dbReference>
<keyword evidence="1" id="KW-0239">DNA-directed DNA polymerase</keyword>
<keyword evidence="1" id="KW-0235">DNA replication</keyword>
<keyword evidence="1" id="KW-0539">Nucleus</keyword>
<name>A0ABR0K0D6_9PEZI</name>
<dbReference type="InterPro" id="IPR029703">
    <property type="entry name" value="POL2"/>
</dbReference>
<keyword evidence="1" id="KW-0238">DNA-binding</keyword>
<comment type="function">
    <text evidence="1">DNA polymerase II participates in chromosomal DNA replication.</text>
</comment>
<dbReference type="PANTHER" id="PTHR10670:SF0">
    <property type="entry name" value="DNA POLYMERASE EPSILON CATALYTIC SUBUNIT A"/>
    <property type="match status" value="1"/>
</dbReference>
<keyword evidence="1" id="KW-0862">Zinc</keyword>
<keyword evidence="1" id="KW-0863">Zinc-finger</keyword>
<keyword evidence="1" id="KW-0408">Iron</keyword>
<comment type="subcellular location">
    <subcellularLocation>
        <location evidence="1">Nucleus</location>
    </subcellularLocation>
</comment>
<keyword evidence="1" id="KW-0411">Iron-sulfur</keyword>
<keyword evidence="1" id="KW-0004">4Fe-4S</keyword>
<sequence length="166" mass="18706">SRLVESQNMARRTGQPYRRVFKGGQSSYGLRKTNTIDASTLRNSEATSQNEKIEATRLAHRIGESMGFARYDSGKKRIGWLCNMHSTSIEDENVPGGRAGVDFYFIEDDGGTFKATVEYDPYFLVAVRRGKEADVEEWCKRAFEGVVKGVAKVEKEDLQMVSHLEV</sequence>
<accession>A0ABR0K0D6</accession>
<evidence type="ECO:0000313" key="2">
    <source>
        <dbReference type="EMBL" id="KAK5081077.1"/>
    </source>
</evidence>
<dbReference type="PANTHER" id="PTHR10670">
    <property type="entry name" value="DNA POLYMERASE EPSILON CATALYTIC SUBUNIT A"/>
    <property type="match status" value="1"/>
</dbReference>